<evidence type="ECO:0000313" key="3">
    <source>
        <dbReference type="Proteomes" id="UP001151516"/>
    </source>
</evidence>
<accession>A0A9W8GJR5</accession>
<reference evidence="2" key="1">
    <citation type="submission" date="2022-07" db="EMBL/GenBank/DDBJ databases">
        <title>Phylogenomic reconstructions and comparative analyses of Kickxellomycotina fungi.</title>
        <authorList>
            <person name="Reynolds N.K."/>
            <person name="Stajich J.E."/>
            <person name="Barry K."/>
            <person name="Grigoriev I.V."/>
            <person name="Crous P."/>
            <person name="Smith M.E."/>
        </authorList>
    </citation>
    <scope>NUCLEOTIDE SEQUENCE</scope>
    <source>
        <strain evidence="2">CBS 109367</strain>
    </source>
</reference>
<evidence type="ECO:0000256" key="1">
    <source>
        <dbReference type="ARBA" id="ARBA00022679"/>
    </source>
</evidence>
<dbReference type="GO" id="GO:0044550">
    <property type="term" value="P:secondary metabolite biosynthetic process"/>
    <property type="evidence" value="ECO:0007669"/>
    <property type="project" value="TreeGrafter"/>
</dbReference>
<dbReference type="AlphaFoldDB" id="A0A9W8GJR5"/>
<dbReference type="InterPro" id="IPR050317">
    <property type="entry name" value="Plant_Fungal_Acyltransferase"/>
</dbReference>
<gene>
    <name evidence="2" type="ORF">IWW39_004131</name>
</gene>
<dbReference type="GO" id="GO:0016747">
    <property type="term" value="F:acyltransferase activity, transferring groups other than amino-acyl groups"/>
    <property type="evidence" value="ECO:0007669"/>
    <property type="project" value="TreeGrafter"/>
</dbReference>
<comment type="caution">
    <text evidence="2">The sequence shown here is derived from an EMBL/GenBank/DDBJ whole genome shotgun (WGS) entry which is preliminary data.</text>
</comment>
<proteinExistence type="predicted"/>
<keyword evidence="3" id="KW-1185">Reference proteome</keyword>
<organism evidence="2 3">
    <name type="scientific">Coemansia spiralis</name>
    <dbReference type="NCBI Taxonomy" id="417178"/>
    <lineage>
        <taxon>Eukaryota</taxon>
        <taxon>Fungi</taxon>
        <taxon>Fungi incertae sedis</taxon>
        <taxon>Zoopagomycota</taxon>
        <taxon>Kickxellomycotina</taxon>
        <taxon>Kickxellomycetes</taxon>
        <taxon>Kickxellales</taxon>
        <taxon>Kickxellaceae</taxon>
        <taxon>Coemansia</taxon>
    </lineage>
</organism>
<name>A0A9W8GJR5_9FUNG</name>
<dbReference type="Pfam" id="PF02458">
    <property type="entry name" value="Transferase"/>
    <property type="match status" value="2"/>
</dbReference>
<evidence type="ECO:0008006" key="4">
    <source>
        <dbReference type="Google" id="ProtNLM"/>
    </source>
</evidence>
<dbReference type="InterPro" id="IPR023213">
    <property type="entry name" value="CAT-like_dom_sf"/>
</dbReference>
<dbReference type="PANTHER" id="PTHR31642">
    <property type="entry name" value="TRICHOTHECENE 3-O-ACETYLTRANSFERASE"/>
    <property type="match status" value="1"/>
</dbReference>
<dbReference type="Proteomes" id="UP001151516">
    <property type="component" value="Unassembled WGS sequence"/>
</dbReference>
<dbReference type="PANTHER" id="PTHR31642:SF310">
    <property type="entry name" value="FATTY ALCOHOL:CAFFEOYL-COA ACYLTRANSFERASE"/>
    <property type="match status" value="1"/>
</dbReference>
<dbReference type="OrthoDB" id="1862401at2759"/>
<dbReference type="Gene3D" id="3.30.559.10">
    <property type="entry name" value="Chloramphenicol acetyltransferase-like domain"/>
    <property type="match status" value="2"/>
</dbReference>
<protein>
    <recommendedName>
        <fullName evidence="4">Acyltransferase</fullName>
    </recommendedName>
</protein>
<evidence type="ECO:0000313" key="2">
    <source>
        <dbReference type="EMBL" id="KAJ2685677.1"/>
    </source>
</evidence>
<dbReference type="EMBL" id="JANBTX010000140">
    <property type="protein sequence ID" value="KAJ2685677.1"/>
    <property type="molecule type" value="Genomic_DNA"/>
</dbReference>
<keyword evidence="1" id="KW-0808">Transferase</keyword>
<sequence length="497" mass="55714">MEHFTANVKSQTIDLAVLDTLSSFSNIPFIYHFENTAVADKRDLFMPADALRASFYKALLEFPVLAGHLHMDSIGRGSIVVDRNNLNLPEYRETTCDVHFNELKAADYNWGLFPKDLVSVCVVTTAGADGVIKLANVHCARLRDNSGMLIFVNMSHYVVDGVGFCAFMDRWAKYCAQACDEHAGTVVERRNYLFNRNIVNKALSPSRRPTHAATAHLFFVPRLAASALAWISPALRGRIMSIFASMGKPEAHMFHISKERLEALRHSLRDYIPGDLRLSDNDLIASLASMTIVNGIRGPKSRQRSSGILSRLKSMCSNVLGRLFVKTKDEHITFVIADIRHRLGISDCDYTGNCVIPQLVVNPLRRMETPASLESYALVASRMRAAVQDLDAPYISQFVETLNNHPSSFAQPLVYTINHPEKVFVTNQSRFPLYDLDFGFGIPVWVSPIPHSAINFVKVMPVHPSKTGYNIHMTTTRNAMRNILSNQSWLQLATLIF</sequence>